<dbReference type="Pfam" id="PF13843">
    <property type="entry name" value="DDE_Tnp_1_7"/>
    <property type="match status" value="1"/>
</dbReference>
<organism evidence="2 3">
    <name type="scientific">Ignelater luminosus</name>
    <name type="common">Cucubano</name>
    <name type="synonym">Pyrophorus luminosus</name>
    <dbReference type="NCBI Taxonomy" id="2038154"/>
    <lineage>
        <taxon>Eukaryota</taxon>
        <taxon>Metazoa</taxon>
        <taxon>Ecdysozoa</taxon>
        <taxon>Arthropoda</taxon>
        <taxon>Hexapoda</taxon>
        <taxon>Insecta</taxon>
        <taxon>Pterygota</taxon>
        <taxon>Neoptera</taxon>
        <taxon>Endopterygota</taxon>
        <taxon>Coleoptera</taxon>
        <taxon>Polyphaga</taxon>
        <taxon>Elateriformia</taxon>
        <taxon>Elateroidea</taxon>
        <taxon>Elateridae</taxon>
        <taxon>Agrypninae</taxon>
        <taxon>Pyrophorini</taxon>
        <taxon>Ignelater</taxon>
    </lineage>
</organism>
<evidence type="ECO:0000313" key="2">
    <source>
        <dbReference type="EMBL" id="KAF2899986.1"/>
    </source>
</evidence>
<keyword evidence="3" id="KW-1185">Reference proteome</keyword>
<feature type="domain" description="PiggyBac transposable element-derived protein" evidence="1">
    <location>
        <begin position="129"/>
        <end position="195"/>
    </location>
</feature>
<dbReference type="Proteomes" id="UP000801492">
    <property type="component" value="Unassembled WGS sequence"/>
</dbReference>
<gene>
    <name evidence="2" type="ORF">ILUMI_06199</name>
</gene>
<dbReference type="PANTHER" id="PTHR46599">
    <property type="entry name" value="PIGGYBAC TRANSPOSABLE ELEMENT-DERIVED PROTEIN 4"/>
    <property type="match status" value="1"/>
</dbReference>
<protein>
    <recommendedName>
        <fullName evidence="1">PiggyBac transposable element-derived protein domain-containing protein</fullName>
    </recommendedName>
</protein>
<proteinExistence type="predicted"/>
<evidence type="ECO:0000259" key="1">
    <source>
        <dbReference type="Pfam" id="PF13843"/>
    </source>
</evidence>
<evidence type="ECO:0000313" key="3">
    <source>
        <dbReference type="Proteomes" id="UP000801492"/>
    </source>
</evidence>
<reference evidence="2" key="1">
    <citation type="submission" date="2019-08" db="EMBL/GenBank/DDBJ databases">
        <title>The genome of the North American firefly Photinus pyralis.</title>
        <authorList>
            <consortium name="Photinus pyralis genome working group"/>
            <person name="Fallon T.R."/>
            <person name="Sander Lower S.E."/>
            <person name="Weng J.-K."/>
        </authorList>
    </citation>
    <scope>NUCLEOTIDE SEQUENCE</scope>
    <source>
        <strain evidence="2">TRF0915ILg1</strain>
        <tissue evidence="2">Whole body</tissue>
    </source>
</reference>
<dbReference type="OrthoDB" id="6768848at2759"/>
<sequence length="327" mass="37504">SIDESINGEIQREIFDETIFTFQTHQTRDKDMDSEYSSTGYVYDLKIYAGKDTEATSGALGEGIVKNLANSLREKAVASSLDRFFASVKFLNELDYPAVGTLMKSRINVPKFFEKLSTKDLLAISKCFSYTTTEIKRTMKDGTRKDVPCPAMLQYYNANMGGVDLTDQIVGLYDFDQKFGKWWKKVFYKLLMIAVAKTHVFYNDLHRTKTPFLPFLMQIAEKLVSLTRNKAAVKRRSATSLERPPKVKKRKTMFNIGDHLPIQGKTRRRCFKCSTQFRNCRSMTVSDIGVKLVIDDAISFETMIATPFLWWVSLFPEKDIVRLAVEN</sequence>
<dbReference type="EMBL" id="VTPC01002471">
    <property type="protein sequence ID" value="KAF2899986.1"/>
    <property type="molecule type" value="Genomic_DNA"/>
</dbReference>
<dbReference type="InterPro" id="IPR029526">
    <property type="entry name" value="PGBD"/>
</dbReference>
<feature type="non-terminal residue" evidence="2">
    <location>
        <position position="1"/>
    </location>
</feature>
<dbReference type="AlphaFoldDB" id="A0A8K0GHZ3"/>
<comment type="caution">
    <text evidence="2">The sequence shown here is derived from an EMBL/GenBank/DDBJ whole genome shotgun (WGS) entry which is preliminary data.</text>
</comment>
<accession>A0A8K0GHZ3</accession>
<dbReference type="PANTHER" id="PTHR46599:SF3">
    <property type="entry name" value="PIGGYBAC TRANSPOSABLE ELEMENT-DERIVED PROTEIN 4"/>
    <property type="match status" value="1"/>
</dbReference>
<name>A0A8K0GHZ3_IGNLU</name>